<dbReference type="PANTHER" id="PTHR36115">
    <property type="entry name" value="PROLINE-RICH ANTIGEN HOMOLOG-RELATED"/>
    <property type="match status" value="1"/>
</dbReference>
<organism evidence="8 9">
    <name type="scientific">Filimonas lacunae</name>
    <dbReference type="NCBI Taxonomy" id="477680"/>
    <lineage>
        <taxon>Bacteria</taxon>
        <taxon>Pseudomonadati</taxon>
        <taxon>Bacteroidota</taxon>
        <taxon>Chitinophagia</taxon>
        <taxon>Chitinophagales</taxon>
        <taxon>Chitinophagaceae</taxon>
        <taxon>Filimonas</taxon>
    </lineage>
</organism>
<keyword evidence="5 6" id="KW-0472">Membrane</keyword>
<dbReference type="AlphaFoldDB" id="A0A173MEP1"/>
<keyword evidence="9" id="KW-1185">Reference proteome</keyword>
<dbReference type="InterPro" id="IPR010432">
    <property type="entry name" value="RDD"/>
</dbReference>
<keyword evidence="2" id="KW-1003">Cell membrane</keyword>
<gene>
    <name evidence="8" type="ORF">SAMN05421788_106141</name>
</gene>
<dbReference type="InterPro" id="IPR051791">
    <property type="entry name" value="Pra-immunoreactive"/>
</dbReference>
<keyword evidence="4 6" id="KW-1133">Transmembrane helix</keyword>
<accession>A0A173MEP1</accession>
<feature type="transmembrane region" description="Helical" evidence="6">
    <location>
        <begin position="59"/>
        <end position="77"/>
    </location>
</feature>
<evidence type="ECO:0000256" key="1">
    <source>
        <dbReference type="ARBA" id="ARBA00004651"/>
    </source>
</evidence>
<evidence type="ECO:0000313" key="9">
    <source>
        <dbReference type="Proteomes" id="UP000186917"/>
    </source>
</evidence>
<dbReference type="KEGG" id="fln:FLA_2088"/>
<protein>
    <submittedName>
        <fullName evidence="8">Uncharacterized membrane protein YckC, RDD family</fullName>
    </submittedName>
</protein>
<dbReference type="PANTHER" id="PTHR36115:SF4">
    <property type="entry name" value="MEMBRANE PROTEIN"/>
    <property type="match status" value="1"/>
</dbReference>
<dbReference type="STRING" id="477680.SAMN05421788_106141"/>
<dbReference type="Proteomes" id="UP000186917">
    <property type="component" value="Unassembled WGS sequence"/>
</dbReference>
<proteinExistence type="predicted"/>
<evidence type="ECO:0000256" key="4">
    <source>
        <dbReference type="ARBA" id="ARBA00022989"/>
    </source>
</evidence>
<dbReference type="Pfam" id="PF06271">
    <property type="entry name" value="RDD"/>
    <property type="match status" value="1"/>
</dbReference>
<evidence type="ECO:0000256" key="2">
    <source>
        <dbReference type="ARBA" id="ARBA00022475"/>
    </source>
</evidence>
<dbReference type="GO" id="GO:0005886">
    <property type="term" value="C:plasma membrane"/>
    <property type="evidence" value="ECO:0007669"/>
    <property type="project" value="UniProtKB-SubCell"/>
</dbReference>
<dbReference type="EMBL" id="FTOR01000006">
    <property type="protein sequence ID" value="SIT24537.1"/>
    <property type="molecule type" value="Genomic_DNA"/>
</dbReference>
<reference evidence="9" key="1">
    <citation type="submission" date="2017-01" db="EMBL/GenBank/DDBJ databases">
        <authorList>
            <person name="Varghese N."/>
            <person name="Submissions S."/>
        </authorList>
    </citation>
    <scope>NUCLEOTIDE SEQUENCE [LARGE SCALE GENOMIC DNA]</scope>
    <source>
        <strain evidence="9">DSM 21054</strain>
    </source>
</reference>
<dbReference type="OrthoDB" id="762068at2"/>
<sequence length="144" mass="16318">MQQQQDILSDFNQEQTSVYGVDKGTRFVNALIDGVVLRFIDWILLGIFSISSPTSFLDMWPSMLAGSVIAIAYYTIMEGATGQTVGKMVTRTKVIRTDLDRPVNFTDALVRSIIRTIPILDAISIFWGEIWHDQFSRTRVVKKI</sequence>
<comment type="subcellular location">
    <subcellularLocation>
        <location evidence="1">Cell membrane</location>
        <topology evidence="1">Multi-pass membrane protein</topology>
    </subcellularLocation>
</comment>
<feature type="domain" description="RDD" evidence="7">
    <location>
        <begin position="24"/>
        <end position="123"/>
    </location>
</feature>
<keyword evidence="3 6" id="KW-0812">Transmembrane</keyword>
<evidence type="ECO:0000259" key="7">
    <source>
        <dbReference type="Pfam" id="PF06271"/>
    </source>
</evidence>
<name>A0A173MEP1_9BACT</name>
<evidence type="ECO:0000256" key="6">
    <source>
        <dbReference type="SAM" id="Phobius"/>
    </source>
</evidence>
<feature type="transmembrane region" description="Helical" evidence="6">
    <location>
        <begin position="35"/>
        <end position="53"/>
    </location>
</feature>
<evidence type="ECO:0000256" key="3">
    <source>
        <dbReference type="ARBA" id="ARBA00022692"/>
    </source>
</evidence>
<evidence type="ECO:0000313" key="8">
    <source>
        <dbReference type="EMBL" id="SIT24537.1"/>
    </source>
</evidence>
<evidence type="ECO:0000256" key="5">
    <source>
        <dbReference type="ARBA" id="ARBA00023136"/>
    </source>
</evidence>
<dbReference type="RefSeq" id="WP_076380352.1">
    <property type="nucleotide sequence ID" value="NZ_AP017422.1"/>
</dbReference>